<dbReference type="PROSITE" id="PS51833">
    <property type="entry name" value="HDOD"/>
    <property type="match status" value="1"/>
</dbReference>
<accession>A0AAP2FYW5</accession>
<dbReference type="Proteomes" id="UP000675747">
    <property type="component" value="Unassembled WGS sequence"/>
</dbReference>
<evidence type="ECO:0000259" key="2">
    <source>
        <dbReference type="PROSITE" id="PS51833"/>
    </source>
</evidence>
<feature type="region of interest" description="Disordered" evidence="1">
    <location>
        <begin position="18"/>
        <end position="37"/>
    </location>
</feature>
<reference evidence="3 4" key="1">
    <citation type="journal article" date="2021" name="Microbiol. Resour. Announc.">
        <title>Draft Genome Sequence of Coralloluteibacterium stylophorae LMG 29479T.</title>
        <authorList>
            <person name="Karlyshev A.V."/>
            <person name="Kudryashova E.B."/>
            <person name="Ariskina E.V."/>
            <person name="Conroy A.P."/>
            <person name="Abidueva E.Y."/>
        </authorList>
    </citation>
    <scope>NUCLEOTIDE SEQUENCE [LARGE SCALE GENOMIC DNA]</scope>
    <source>
        <strain evidence="3 4">LMG 29479</strain>
    </source>
</reference>
<keyword evidence="4" id="KW-1185">Reference proteome</keyword>
<dbReference type="SUPFAM" id="SSF109604">
    <property type="entry name" value="HD-domain/PDEase-like"/>
    <property type="match status" value="1"/>
</dbReference>
<protein>
    <submittedName>
        <fullName evidence="3">HDOD domain-containing protein</fullName>
    </submittedName>
</protein>
<name>A0AAP2FYW5_9GAMM</name>
<dbReference type="Gene3D" id="1.10.3210.10">
    <property type="entry name" value="Hypothetical protein af1432"/>
    <property type="match status" value="1"/>
</dbReference>
<dbReference type="InterPro" id="IPR052340">
    <property type="entry name" value="RNase_Y/CdgJ"/>
</dbReference>
<evidence type="ECO:0000256" key="1">
    <source>
        <dbReference type="SAM" id="MobiDB-lite"/>
    </source>
</evidence>
<proteinExistence type="predicted"/>
<dbReference type="EMBL" id="JAGQFT020000002">
    <property type="protein sequence ID" value="MBS7456195.1"/>
    <property type="molecule type" value="Genomic_DNA"/>
</dbReference>
<feature type="compositionally biased region" description="Basic and acidic residues" evidence="1">
    <location>
        <begin position="77"/>
        <end position="86"/>
    </location>
</feature>
<gene>
    <name evidence="3" type="ORF">KB893_003475</name>
</gene>
<dbReference type="Pfam" id="PF08668">
    <property type="entry name" value="HDOD"/>
    <property type="match status" value="1"/>
</dbReference>
<dbReference type="PANTHER" id="PTHR33525">
    <property type="match status" value="1"/>
</dbReference>
<dbReference type="PANTHER" id="PTHR33525:SF6">
    <property type="entry name" value="HDOD DOMAIN-CONTAINING PROTEIN"/>
    <property type="match status" value="1"/>
</dbReference>
<feature type="region of interest" description="Disordered" evidence="1">
    <location>
        <begin position="67"/>
        <end position="91"/>
    </location>
</feature>
<dbReference type="InterPro" id="IPR013976">
    <property type="entry name" value="HDOD"/>
</dbReference>
<evidence type="ECO:0000313" key="4">
    <source>
        <dbReference type="Proteomes" id="UP000675747"/>
    </source>
</evidence>
<dbReference type="RefSeq" id="WP_211925575.1">
    <property type="nucleotide sequence ID" value="NZ_JAGQFT020000002.1"/>
</dbReference>
<dbReference type="AlphaFoldDB" id="A0AAP2FYW5"/>
<comment type="caution">
    <text evidence="3">The sequence shown here is derived from an EMBL/GenBank/DDBJ whole genome shotgun (WGS) entry which is preliminary data.</text>
</comment>
<feature type="domain" description="HDOD" evidence="2">
    <location>
        <begin position="92"/>
        <end position="275"/>
    </location>
</feature>
<organism evidence="3 4">
    <name type="scientific">Coralloluteibacterium stylophorae</name>
    <dbReference type="NCBI Taxonomy" id="1776034"/>
    <lineage>
        <taxon>Bacteria</taxon>
        <taxon>Pseudomonadati</taxon>
        <taxon>Pseudomonadota</taxon>
        <taxon>Gammaproteobacteria</taxon>
        <taxon>Lysobacterales</taxon>
        <taxon>Lysobacteraceae</taxon>
        <taxon>Coralloluteibacterium</taxon>
    </lineage>
</organism>
<sequence>MGGSADTHGRRSWWERWWPRRPADDAQPGPGHEALDAADGVGDADLLAAEALEIRFLCHVLGIAEPAPQDAPVSPRRPRDREREEPVDADALPRLPTVIPQLLQAMRSSKASGEGLARLLARDPALVVEVLRAANSAHYGAARAITSVRGAVVMLGEEGLRRVIARVMTRPIHTAGSGPSAVAGARLWTHAERCAEACAALAPAGGAAFEAFLAGIVCNIGAMTLMRGDAGLPAQPDAQDLEDFGLRCRRAAHQVARQWGLPPGVVEALAVRAGLSRVRTPLAPALVAADRLAMAAVLAEAGRLETTSTPPVALPQGFAPAALARAWQLARRPQGDAEL</sequence>
<evidence type="ECO:0000313" key="3">
    <source>
        <dbReference type="EMBL" id="MBS7456195.1"/>
    </source>
</evidence>